<evidence type="ECO:0000256" key="2">
    <source>
        <dbReference type="ARBA" id="ARBA00006656"/>
    </source>
</evidence>
<sequence length="528" mass="58729">MYVILFHYRRKLCIDDAPDCRYHSNIWYPVSAGVSPGGGERKQDDGNGEVWMVLVVDSDGGGRPEEGSMVTLWTGTDGDRGPSGFASGPVRMGACYVLYSVDSVDRRSWVFFSGQLHYSISRYIRVILYRGVAVPVTGVTMRTLLLLRLVFVGVGVLVTDISTATTLQTDNNIAQAGSNYIESSSDSVDDMDPNDKQRITANVEASLLSLLGFSRRPRPKGKPHVPESLKKLYAKQNSISSSNIAKKGLHTRSANTSSNRFRLSFDLSSIPQEESLKAAELSLTRVALESGSEKKLGRILVHDIIRPGVKGQHKPLLRLIDSRVIDMTSNSTISLDVHPAVSRWLQDGNNHGLLIQVSTRNRTNDSHVRLKRSVDKSHDTWSSSRPTLFTYTDDGRNKMASASEIMDRRARRAALRKNRRKDGRENCRRHPLYVDFVDVGWNDWIVAPPGYDAFYCNGDCPFPLSDHLNSTNHAIVQNLVYSTNPAMLPRACCVPTALSSISMLYLDEENKVVLKNYQDMAVIGCGCR</sequence>
<dbReference type="GO" id="GO:0005125">
    <property type="term" value="F:cytokine activity"/>
    <property type="evidence" value="ECO:0007669"/>
    <property type="project" value="TreeGrafter"/>
</dbReference>
<keyword evidence="9" id="KW-0325">Glycoprotein</keyword>
<evidence type="ECO:0000256" key="1">
    <source>
        <dbReference type="ARBA" id="ARBA00004613"/>
    </source>
</evidence>
<keyword evidence="6" id="KW-0221">Differentiation</keyword>
<dbReference type="Proteomes" id="UP000729913">
    <property type="component" value="Unassembled WGS sequence"/>
</dbReference>
<dbReference type="GO" id="GO:0051240">
    <property type="term" value="P:positive regulation of multicellular organismal process"/>
    <property type="evidence" value="ECO:0007669"/>
    <property type="project" value="UniProtKB-ARBA"/>
</dbReference>
<keyword evidence="13" id="KW-1185">Reference proteome</keyword>
<dbReference type="OrthoDB" id="5987191at2759"/>
<evidence type="ECO:0000259" key="11">
    <source>
        <dbReference type="PROSITE" id="PS51362"/>
    </source>
</evidence>
<dbReference type="AlphaFoldDB" id="A0A8J5V8M8"/>
<evidence type="ECO:0000256" key="6">
    <source>
        <dbReference type="ARBA" id="ARBA00022782"/>
    </source>
</evidence>
<dbReference type="PANTHER" id="PTHR11848">
    <property type="entry name" value="TGF-BETA FAMILY"/>
    <property type="match status" value="1"/>
</dbReference>
<comment type="caution">
    <text evidence="12">The sequence shown here is derived from an EMBL/GenBank/DDBJ whole genome shotgun (WGS) entry which is preliminary data.</text>
</comment>
<keyword evidence="7 10" id="KW-0339">Growth factor</keyword>
<accession>A0A8J5V8M8</accession>
<feature type="domain" description="TGF-beta family profile" evidence="11">
    <location>
        <begin position="409"/>
        <end position="528"/>
    </location>
</feature>
<dbReference type="InterPro" id="IPR015615">
    <property type="entry name" value="TGF-beta-rel"/>
</dbReference>
<dbReference type="Pfam" id="PF00019">
    <property type="entry name" value="TGF_beta"/>
    <property type="match status" value="1"/>
</dbReference>
<dbReference type="CDD" id="cd13760">
    <property type="entry name" value="TGF_beta_BMP2_like"/>
    <property type="match status" value="1"/>
</dbReference>
<evidence type="ECO:0000256" key="8">
    <source>
        <dbReference type="ARBA" id="ARBA00023157"/>
    </source>
</evidence>
<keyword evidence="5" id="KW-0732">Signal</keyword>
<reference evidence="12" key="1">
    <citation type="submission" date="2020-03" db="EMBL/GenBank/DDBJ databases">
        <authorList>
            <person name="Chebbi M.A."/>
            <person name="Drezen J.M."/>
        </authorList>
    </citation>
    <scope>NUCLEOTIDE SEQUENCE</scope>
    <source>
        <tissue evidence="12">Whole body</tissue>
    </source>
</reference>
<evidence type="ECO:0000256" key="3">
    <source>
        <dbReference type="ARBA" id="ARBA00022473"/>
    </source>
</evidence>
<dbReference type="SMART" id="SM00204">
    <property type="entry name" value="TGFB"/>
    <property type="match status" value="1"/>
</dbReference>
<evidence type="ECO:0000256" key="7">
    <source>
        <dbReference type="ARBA" id="ARBA00023030"/>
    </source>
</evidence>
<dbReference type="InterPro" id="IPR001839">
    <property type="entry name" value="TGF-b_C"/>
</dbReference>
<dbReference type="PROSITE" id="PS00250">
    <property type="entry name" value="TGF_BETA_1"/>
    <property type="match status" value="1"/>
</dbReference>
<dbReference type="InterPro" id="IPR001111">
    <property type="entry name" value="TGF-b_propeptide"/>
</dbReference>
<dbReference type="GO" id="GO:0005615">
    <property type="term" value="C:extracellular space"/>
    <property type="evidence" value="ECO:0007669"/>
    <property type="project" value="TreeGrafter"/>
</dbReference>
<evidence type="ECO:0000256" key="9">
    <source>
        <dbReference type="ARBA" id="ARBA00023180"/>
    </source>
</evidence>
<proteinExistence type="inferred from homology"/>
<dbReference type="Pfam" id="PF00688">
    <property type="entry name" value="TGFb_propeptide"/>
    <property type="match status" value="1"/>
</dbReference>
<reference evidence="12" key="2">
    <citation type="submission" date="2021-04" db="EMBL/GenBank/DDBJ databases">
        <title>Genome-wide patterns of bracovirus chromosomal integration into multiple host tissues during parasitism.</title>
        <authorList>
            <person name="Chebbi M.A.C."/>
        </authorList>
    </citation>
    <scope>NUCLEOTIDE SEQUENCE</scope>
    <source>
        <tissue evidence="12">Whole body</tissue>
    </source>
</reference>
<evidence type="ECO:0000256" key="4">
    <source>
        <dbReference type="ARBA" id="ARBA00022525"/>
    </source>
</evidence>
<comment type="subcellular location">
    <subcellularLocation>
        <location evidence="1">Secreted</location>
    </subcellularLocation>
</comment>
<evidence type="ECO:0000256" key="5">
    <source>
        <dbReference type="ARBA" id="ARBA00022729"/>
    </source>
</evidence>
<keyword evidence="3" id="KW-0217">Developmental protein</keyword>
<dbReference type="GO" id="GO:0008083">
    <property type="term" value="F:growth factor activity"/>
    <property type="evidence" value="ECO:0007669"/>
    <property type="project" value="UniProtKB-KW"/>
</dbReference>
<protein>
    <recommendedName>
        <fullName evidence="11">TGF-beta family profile domain-containing protein</fullName>
    </recommendedName>
</protein>
<dbReference type="PANTHER" id="PTHR11848:SF263">
    <property type="entry name" value="PROTEIN DECAPENTAPLEGIC"/>
    <property type="match status" value="1"/>
</dbReference>
<gene>
    <name evidence="12" type="ORF">G9C98_006414</name>
</gene>
<dbReference type="GO" id="GO:0051094">
    <property type="term" value="P:positive regulation of developmental process"/>
    <property type="evidence" value="ECO:0007669"/>
    <property type="project" value="UniProtKB-ARBA"/>
</dbReference>
<keyword evidence="4" id="KW-0964">Secreted</keyword>
<evidence type="ECO:0000313" key="12">
    <source>
        <dbReference type="EMBL" id="KAG8038089.1"/>
    </source>
</evidence>
<name>A0A8J5V8M8_9HYME</name>
<evidence type="ECO:0000256" key="10">
    <source>
        <dbReference type="RuleBase" id="RU000354"/>
    </source>
</evidence>
<organism evidence="12 13">
    <name type="scientific">Cotesia typhae</name>
    <dbReference type="NCBI Taxonomy" id="2053667"/>
    <lineage>
        <taxon>Eukaryota</taxon>
        <taxon>Metazoa</taxon>
        <taxon>Ecdysozoa</taxon>
        <taxon>Arthropoda</taxon>
        <taxon>Hexapoda</taxon>
        <taxon>Insecta</taxon>
        <taxon>Pterygota</taxon>
        <taxon>Neoptera</taxon>
        <taxon>Endopterygota</taxon>
        <taxon>Hymenoptera</taxon>
        <taxon>Apocrita</taxon>
        <taxon>Ichneumonoidea</taxon>
        <taxon>Braconidae</taxon>
        <taxon>Microgastrinae</taxon>
        <taxon>Cotesia</taxon>
    </lineage>
</organism>
<dbReference type="FunFam" id="2.10.90.10:FF:000103">
    <property type="entry name" value="Bone morphogenetic protein 16"/>
    <property type="match status" value="1"/>
</dbReference>
<comment type="similarity">
    <text evidence="2 10">Belongs to the TGF-beta family.</text>
</comment>
<dbReference type="PROSITE" id="PS51362">
    <property type="entry name" value="TGF_BETA_2"/>
    <property type="match status" value="1"/>
</dbReference>
<evidence type="ECO:0000313" key="13">
    <source>
        <dbReference type="Proteomes" id="UP000729913"/>
    </source>
</evidence>
<dbReference type="EMBL" id="JAAOIC020000044">
    <property type="protein sequence ID" value="KAG8038089.1"/>
    <property type="molecule type" value="Genomic_DNA"/>
</dbReference>
<keyword evidence="8" id="KW-1015">Disulfide bond</keyword>
<dbReference type="InterPro" id="IPR017948">
    <property type="entry name" value="TGFb_CS"/>
</dbReference>
<dbReference type="GO" id="GO:0030154">
    <property type="term" value="P:cell differentiation"/>
    <property type="evidence" value="ECO:0007669"/>
    <property type="project" value="UniProtKB-KW"/>
</dbReference>